<evidence type="ECO:0000313" key="4">
    <source>
        <dbReference type="EMBL" id="PIR70511.1"/>
    </source>
</evidence>
<accession>A0A2H0TG48</accession>
<dbReference type="PANTHER" id="PTHR30121">
    <property type="entry name" value="UNCHARACTERIZED PROTEIN YJGR-RELATED"/>
    <property type="match status" value="1"/>
</dbReference>
<reference evidence="5" key="1">
    <citation type="submission" date="2017-09" db="EMBL/GenBank/DDBJ databases">
        <title>Depth-based differentiation of microbial function through sediment-hosted aquifers and enrichment of novel symbionts in the deep terrestrial subsurface.</title>
        <authorList>
            <person name="Probst A.J."/>
            <person name="Ladd B."/>
            <person name="Jarett J.K."/>
            <person name="Geller-Mcgrath D.E."/>
            <person name="Sieber C.M.K."/>
            <person name="Emerson J.B."/>
            <person name="Anantharaman K."/>
            <person name="Thomas B.C."/>
            <person name="Malmstrom R."/>
            <person name="Stieglmeier M."/>
            <person name="Klingl A."/>
            <person name="Woyke T."/>
            <person name="Ryan C.M."/>
            <person name="Banfield J.F."/>
        </authorList>
    </citation>
    <scope>NUCLEOTIDE SEQUENCE [LARGE SCALE GENOMIC DNA]</scope>
</reference>
<evidence type="ECO:0000313" key="5">
    <source>
        <dbReference type="Proteomes" id="UP000229383"/>
    </source>
</evidence>
<evidence type="ECO:0000256" key="1">
    <source>
        <dbReference type="SAM" id="Phobius"/>
    </source>
</evidence>
<dbReference type="AlphaFoldDB" id="A0A2H0TG48"/>
<proteinExistence type="predicted"/>
<name>A0A2H0TG48_9BACT</name>
<keyword evidence="1" id="KW-0812">Transmembrane</keyword>
<dbReference type="SUPFAM" id="SSF52540">
    <property type="entry name" value="P-loop containing nucleoside triphosphate hydrolases"/>
    <property type="match status" value="1"/>
</dbReference>
<dbReference type="Gene3D" id="3.40.50.300">
    <property type="entry name" value="P-loop containing nucleotide triphosphate hydrolases"/>
    <property type="match status" value="2"/>
</dbReference>
<feature type="transmembrane region" description="Helical" evidence="1">
    <location>
        <begin position="6"/>
        <end position="28"/>
    </location>
</feature>
<dbReference type="Pfam" id="PF10412">
    <property type="entry name" value="TrwB_AAD_bind"/>
    <property type="match status" value="1"/>
</dbReference>
<comment type="caution">
    <text evidence="4">The sequence shown here is derived from an EMBL/GenBank/DDBJ whole genome shotgun (WGS) entry which is preliminary data.</text>
</comment>
<gene>
    <name evidence="4" type="ORF">COU46_01065</name>
</gene>
<keyword evidence="1" id="KW-0472">Membrane</keyword>
<dbReference type="InterPro" id="IPR058441">
    <property type="entry name" value="DUF8128"/>
</dbReference>
<dbReference type="InterPro" id="IPR019476">
    <property type="entry name" value="T4SS_TraD_DNA-bd"/>
</dbReference>
<dbReference type="Proteomes" id="UP000229383">
    <property type="component" value="Unassembled WGS sequence"/>
</dbReference>
<sequence>MILNQLLLYIYIFSLFAIVALVAGVFIVDRIRKKKNLLNSLGYILYEVTFSEEGPKTTAQGFREVISVMEQFYSGMATISDKVSFGYKPYFVLELALSHIGEETIFYVSVPKNFGRLFEKQLESLYPHAHIELKKEDYNIFNSEGGSAGSILRLEETYALPIRTYRRLDADPLEVIANAFSKLKKEGEGAAMQIAIYPAERSFKRRVRHVIKELKEGRNITSVGKEGWFGIIVDEINDIFSGKKNNNKNTPSKFDEEGLKLVEEKISSPVFKVNLRLIASAATFEEASAIIRELESSFLQFSEPQGNKFKFIRMLGSALERLLYYYSFRLFDRASSIYLNASELTSVFHFPAGTLSAPKLKMLKAKSAPAPSNVSQTGILLGKNIYRGEETEIRIKDDDRRRHMYIIGQTGVGKTEFLKSMIYQDIADGKGVCVLDPHGDMVSDILGLIPANRVEDVIYFDPGNTERPMGLNFLEYDPAHPEQKTFIIDELMQIFNKLYNMQIAGGPMFEQYFRNAAHLVMEDPSSGCTLLEIARVFTEKEFRDLKLSRSRNPIVNAFWKEVAEKAGGEHSLQNMVPYITSKFDTFLSNEIMRPIIGQEKSAFRFREVMDEKKILLVNLAKGRLGELNSSLLGLIIVGKILMAAFSRFDVSGDMRNDYYLYLDEFQNITTPSITTILSEARKFRLNLILAHQFIGQLTEDVRKAVFGNTGTIASFRIGREDADFLEKHFEPVFSGHDLMNIENYHVYLKTLMDGKTVKPFNIETLPPRSGNPREAEAIKALSSLKYGVPKQIIEEEINNKYKK</sequence>
<dbReference type="EMBL" id="PFCN01000014">
    <property type="protein sequence ID" value="PIR70511.1"/>
    <property type="molecule type" value="Genomic_DNA"/>
</dbReference>
<dbReference type="PANTHER" id="PTHR30121:SF6">
    <property type="entry name" value="SLR6007 PROTEIN"/>
    <property type="match status" value="1"/>
</dbReference>
<dbReference type="InterPro" id="IPR027417">
    <property type="entry name" value="P-loop_NTPase"/>
</dbReference>
<evidence type="ECO:0000259" key="2">
    <source>
        <dbReference type="Pfam" id="PF10412"/>
    </source>
</evidence>
<feature type="domain" description="DUF8128" evidence="3">
    <location>
        <begin position="66"/>
        <end position="357"/>
    </location>
</feature>
<dbReference type="Pfam" id="PF26449">
    <property type="entry name" value="DUF8128"/>
    <property type="match status" value="1"/>
</dbReference>
<dbReference type="InterPro" id="IPR051162">
    <property type="entry name" value="T4SS_component"/>
</dbReference>
<protein>
    <submittedName>
        <fullName evidence="4">Uncharacterized protein</fullName>
    </submittedName>
</protein>
<evidence type="ECO:0000259" key="3">
    <source>
        <dbReference type="Pfam" id="PF26449"/>
    </source>
</evidence>
<feature type="domain" description="Type IV secretion system coupling protein TraD DNA-binding" evidence="2">
    <location>
        <begin position="395"/>
        <end position="699"/>
    </location>
</feature>
<keyword evidence="1" id="KW-1133">Transmembrane helix</keyword>
<organism evidence="4 5">
    <name type="scientific">Candidatus Niyogibacteria bacterium CG10_big_fil_rev_8_21_14_0_10_42_19</name>
    <dbReference type="NCBI Taxonomy" id="1974725"/>
    <lineage>
        <taxon>Bacteria</taxon>
        <taxon>Candidatus Niyogiibacteriota</taxon>
    </lineage>
</organism>